<evidence type="ECO:0000259" key="12">
    <source>
        <dbReference type="Pfam" id="PF01087"/>
    </source>
</evidence>
<gene>
    <name evidence="15" type="primary">20211564</name>
    <name evidence="14" type="ORF">HELRODRAFT_190320</name>
</gene>
<dbReference type="InterPro" id="IPR005850">
    <property type="entry name" value="GalP_Utransf_C"/>
</dbReference>
<reference evidence="14 16" key="2">
    <citation type="journal article" date="2013" name="Nature">
        <title>Insights into bilaterian evolution from three spiralian genomes.</title>
        <authorList>
            <person name="Simakov O."/>
            <person name="Marletaz F."/>
            <person name="Cho S.J."/>
            <person name="Edsinger-Gonzales E."/>
            <person name="Havlak P."/>
            <person name="Hellsten U."/>
            <person name="Kuo D.H."/>
            <person name="Larsson T."/>
            <person name="Lv J."/>
            <person name="Arendt D."/>
            <person name="Savage R."/>
            <person name="Osoegawa K."/>
            <person name="de Jong P."/>
            <person name="Grimwood J."/>
            <person name="Chapman J.A."/>
            <person name="Shapiro H."/>
            <person name="Aerts A."/>
            <person name="Otillar R.P."/>
            <person name="Terry A.Y."/>
            <person name="Boore J.L."/>
            <person name="Grigoriev I.V."/>
            <person name="Lindberg D.R."/>
            <person name="Seaver E.C."/>
            <person name="Weisblat D.A."/>
            <person name="Putnam N.H."/>
            <person name="Rokhsar D.S."/>
        </authorList>
    </citation>
    <scope>NUCLEOTIDE SEQUENCE</scope>
</reference>
<dbReference type="eggNOG" id="KOG2958">
    <property type="taxonomic scope" value="Eukaryota"/>
</dbReference>
<name>T1FRW7_HELRO</name>
<keyword evidence="16" id="KW-1185">Reference proteome</keyword>
<dbReference type="KEGG" id="hro:HELRODRAFT_190320"/>
<evidence type="ECO:0000256" key="11">
    <source>
        <dbReference type="RuleBase" id="RU000506"/>
    </source>
</evidence>
<dbReference type="RefSeq" id="XP_009011709.1">
    <property type="nucleotide sequence ID" value="XM_009013461.1"/>
</dbReference>
<evidence type="ECO:0000256" key="8">
    <source>
        <dbReference type="ARBA" id="ARBA00022833"/>
    </source>
</evidence>
<feature type="domain" description="Galactose-1-phosphate uridyl transferase N-terminal" evidence="12">
    <location>
        <begin position="1"/>
        <end position="68"/>
    </location>
</feature>
<dbReference type="PANTHER" id="PTHR11943:SF1">
    <property type="entry name" value="GALACTOSE-1-PHOSPHATE URIDYLYLTRANSFERASE"/>
    <property type="match status" value="1"/>
</dbReference>
<dbReference type="UniPathway" id="UPA00214"/>
<reference evidence="15" key="3">
    <citation type="submission" date="2015-06" db="UniProtKB">
        <authorList>
            <consortium name="EnsemblMetazoa"/>
        </authorList>
    </citation>
    <scope>IDENTIFICATION</scope>
</reference>
<dbReference type="PANTHER" id="PTHR11943">
    <property type="entry name" value="GALACTOSE-1-PHOSPHATE URIDYLYLTRANSFERASE"/>
    <property type="match status" value="1"/>
</dbReference>
<dbReference type="Pfam" id="PF01087">
    <property type="entry name" value="GalP_UDP_transf"/>
    <property type="match status" value="1"/>
</dbReference>
<evidence type="ECO:0000256" key="6">
    <source>
        <dbReference type="ARBA" id="ARBA00022695"/>
    </source>
</evidence>
<dbReference type="SUPFAM" id="SSF54197">
    <property type="entry name" value="HIT-like"/>
    <property type="match status" value="2"/>
</dbReference>
<protein>
    <recommendedName>
        <fullName evidence="11">Galactose-1-phosphate uridylyltransferase</fullName>
        <ecNumber evidence="11">2.7.7.12</ecNumber>
    </recommendedName>
</protein>
<dbReference type="Gene3D" id="3.30.428.10">
    <property type="entry name" value="HIT-like"/>
    <property type="match status" value="2"/>
</dbReference>
<keyword evidence="8" id="KW-0862">Zinc</keyword>
<feature type="domain" description="Galactose-1-phosphate uridyl transferase C-terminal" evidence="13">
    <location>
        <begin position="75"/>
        <end position="247"/>
    </location>
</feature>
<dbReference type="Proteomes" id="UP000015101">
    <property type="component" value="Unassembled WGS sequence"/>
</dbReference>
<dbReference type="Pfam" id="PF02744">
    <property type="entry name" value="GalP_UDP_tr_C"/>
    <property type="match status" value="1"/>
</dbReference>
<dbReference type="EMBL" id="KB095905">
    <property type="protein sequence ID" value="ESO09895.1"/>
    <property type="molecule type" value="Genomic_DNA"/>
</dbReference>
<keyword evidence="6 11" id="KW-0548">Nucleotidyltransferase</keyword>
<dbReference type="GO" id="GO:0008108">
    <property type="term" value="F:UDP-glucose:hexose-1-phosphate uridylyltransferase activity"/>
    <property type="evidence" value="ECO:0007669"/>
    <property type="project" value="UniProtKB-EC"/>
</dbReference>
<evidence type="ECO:0000256" key="3">
    <source>
        <dbReference type="ARBA" id="ARBA00004947"/>
    </source>
</evidence>
<dbReference type="STRING" id="6412.T1FRW7"/>
<keyword evidence="7 11" id="KW-0479">Metal-binding</keyword>
<dbReference type="NCBIfam" id="TIGR00209">
    <property type="entry name" value="galT_1"/>
    <property type="match status" value="1"/>
</dbReference>
<evidence type="ECO:0000256" key="7">
    <source>
        <dbReference type="ARBA" id="ARBA00022723"/>
    </source>
</evidence>
<evidence type="ECO:0000256" key="5">
    <source>
        <dbReference type="ARBA" id="ARBA00022679"/>
    </source>
</evidence>
<dbReference type="GO" id="GO:0008270">
    <property type="term" value="F:zinc ion binding"/>
    <property type="evidence" value="ECO:0007669"/>
    <property type="project" value="InterPro"/>
</dbReference>
<organism evidence="15 16">
    <name type="scientific">Helobdella robusta</name>
    <name type="common">Californian leech</name>
    <dbReference type="NCBI Taxonomy" id="6412"/>
    <lineage>
        <taxon>Eukaryota</taxon>
        <taxon>Metazoa</taxon>
        <taxon>Spiralia</taxon>
        <taxon>Lophotrochozoa</taxon>
        <taxon>Annelida</taxon>
        <taxon>Clitellata</taxon>
        <taxon>Hirudinea</taxon>
        <taxon>Rhynchobdellida</taxon>
        <taxon>Glossiphoniidae</taxon>
        <taxon>Helobdella</taxon>
    </lineage>
</organism>
<comment type="cofactor">
    <cofactor evidence="2">
        <name>Zn(2+)</name>
        <dbReference type="ChEBI" id="CHEBI:29105"/>
    </cofactor>
</comment>
<evidence type="ECO:0000313" key="14">
    <source>
        <dbReference type="EMBL" id="ESO09895.1"/>
    </source>
</evidence>
<evidence type="ECO:0000256" key="2">
    <source>
        <dbReference type="ARBA" id="ARBA00001947"/>
    </source>
</evidence>
<dbReference type="GO" id="GO:0006796">
    <property type="term" value="P:phosphate-containing compound metabolic process"/>
    <property type="evidence" value="ECO:0007669"/>
    <property type="project" value="UniProtKB-ARBA"/>
</dbReference>
<evidence type="ECO:0000256" key="9">
    <source>
        <dbReference type="ARBA" id="ARBA00023144"/>
    </source>
</evidence>
<evidence type="ECO:0000256" key="1">
    <source>
        <dbReference type="ARBA" id="ARBA00001107"/>
    </source>
</evidence>
<comment type="catalytic activity">
    <reaction evidence="1 11">
        <text>alpha-D-galactose 1-phosphate + UDP-alpha-D-glucose = alpha-D-glucose 1-phosphate + UDP-alpha-D-galactose</text>
        <dbReference type="Rhea" id="RHEA:13989"/>
        <dbReference type="ChEBI" id="CHEBI:58336"/>
        <dbReference type="ChEBI" id="CHEBI:58601"/>
        <dbReference type="ChEBI" id="CHEBI:58885"/>
        <dbReference type="ChEBI" id="CHEBI:66914"/>
        <dbReference type="EC" id="2.7.7.12"/>
    </reaction>
</comment>
<sequence>MCFHPDSTVTLATMTCSEIAAVIKKLAELCLELQQKYEWIQVFENKGAIMGCSNPHPHCQIWASSFLPTEPSKKDEMQKEYFKKHKRILLMDYTKRELNYQVRVVVESEKWACLVPFWAVWPFETYLIPKRHCLRLQNLDDEEIEDLASMLKKLLCKYDNLFQTSFPYSMGWHGAPSGKYLNKKNDDGEDACFYWQLHATFLPPLLRSSTVKKFMVGYEMLAEAQRDLTPEKAADILRNLSTIHYKDQ</sequence>
<reference evidence="16" key="1">
    <citation type="submission" date="2012-12" db="EMBL/GenBank/DDBJ databases">
        <authorList>
            <person name="Hellsten U."/>
            <person name="Grimwood J."/>
            <person name="Chapman J.A."/>
            <person name="Shapiro H."/>
            <person name="Aerts A."/>
            <person name="Otillar R.P."/>
            <person name="Terry A.Y."/>
            <person name="Boore J.L."/>
            <person name="Simakov O."/>
            <person name="Marletaz F."/>
            <person name="Cho S.-J."/>
            <person name="Edsinger-Gonzales E."/>
            <person name="Havlak P."/>
            <person name="Kuo D.-H."/>
            <person name="Larsson T."/>
            <person name="Lv J."/>
            <person name="Arendt D."/>
            <person name="Savage R."/>
            <person name="Osoegawa K."/>
            <person name="de Jong P."/>
            <person name="Lindberg D.R."/>
            <person name="Seaver E.C."/>
            <person name="Weisblat D.A."/>
            <person name="Putnam N.H."/>
            <person name="Grigoriev I.V."/>
            <person name="Rokhsar D.S."/>
        </authorList>
    </citation>
    <scope>NUCLEOTIDE SEQUENCE</scope>
</reference>
<dbReference type="HOGENOM" id="CLU_029960_2_0_1"/>
<evidence type="ECO:0000259" key="13">
    <source>
        <dbReference type="Pfam" id="PF02744"/>
    </source>
</evidence>
<accession>T1FRW7</accession>
<dbReference type="EnsemblMetazoa" id="HelroT190320">
    <property type="protein sequence ID" value="HelroP190320"/>
    <property type="gene ID" value="HelroG190320"/>
</dbReference>
<evidence type="ECO:0000313" key="15">
    <source>
        <dbReference type="EnsemblMetazoa" id="HelroP190320"/>
    </source>
</evidence>
<dbReference type="PROSITE" id="PS00117">
    <property type="entry name" value="GAL_P_UDP_TRANSF_I"/>
    <property type="match status" value="1"/>
</dbReference>
<dbReference type="OMA" id="MIASHRQ"/>
<dbReference type="FunCoup" id="T1FRW7">
    <property type="interactions" value="310"/>
</dbReference>
<dbReference type="InterPro" id="IPR005849">
    <property type="entry name" value="GalP_Utransf_N"/>
</dbReference>
<dbReference type="GO" id="GO:0019637">
    <property type="term" value="P:organophosphate metabolic process"/>
    <property type="evidence" value="ECO:0007669"/>
    <property type="project" value="UniProtKB-ARBA"/>
</dbReference>
<keyword evidence="10 11" id="KW-0119">Carbohydrate metabolism</keyword>
<dbReference type="InterPro" id="IPR036265">
    <property type="entry name" value="HIT-like_sf"/>
</dbReference>
<comment type="similarity">
    <text evidence="4 11">Belongs to the galactose-1-phosphate uridylyltransferase type 1 family.</text>
</comment>
<evidence type="ECO:0000256" key="4">
    <source>
        <dbReference type="ARBA" id="ARBA00010951"/>
    </source>
</evidence>
<evidence type="ECO:0000313" key="16">
    <source>
        <dbReference type="Proteomes" id="UP000015101"/>
    </source>
</evidence>
<dbReference type="AlphaFoldDB" id="T1FRW7"/>
<dbReference type="InParanoid" id="T1FRW7"/>
<dbReference type="OrthoDB" id="418412at2759"/>
<dbReference type="InterPro" id="IPR019779">
    <property type="entry name" value="GalP_UDPtransf1_His-AS"/>
</dbReference>
<dbReference type="GeneID" id="20211564"/>
<dbReference type="GO" id="GO:0006012">
    <property type="term" value="P:galactose metabolic process"/>
    <property type="evidence" value="ECO:0007669"/>
    <property type="project" value="UniProtKB-UniPathway"/>
</dbReference>
<dbReference type="EMBL" id="AMQM01002834">
    <property type="status" value="NOT_ANNOTATED_CDS"/>
    <property type="molecule type" value="Genomic_DNA"/>
</dbReference>
<keyword evidence="5 11" id="KW-0808">Transferase</keyword>
<dbReference type="CTD" id="20211564"/>
<dbReference type="FunFam" id="3.30.428.10:FF:000001">
    <property type="entry name" value="Galactose-1-phosphate uridylyltransferase"/>
    <property type="match status" value="1"/>
</dbReference>
<dbReference type="EC" id="2.7.7.12" evidence="11"/>
<keyword evidence="9 11" id="KW-0299">Galactose metabolism</keyword>
<dbReference type="GO" id="GO:1901135">
    <property type="term" value="P:carbohydrate derivative metabolic process"/>
    <property type="evidence" value="ECO:0007669"/>
    <property type="project" value="UniProtKB-ARBA"/>
</dbReference>
<dbReference type="InterPro" id="IPR001937">
    <property type="entry name" value="GalP_UDPtransf1"/>
</dbReference>
<proteinExistence type="inferred from homology"/>
<evidence type="ECO:0000256" key="10">
    <source>
        <dbReference type="ARBA" id="ARBA00023277"/>
    </source>
</evidence>
<comment type="pathway">
    <text evidence="3 11">Carbohydrate metabolism; galactose metabolism.</text>
</comment>